<evidence type="ECO:0000256" key="1">
    <source>
        <dbReference type="SAM" id="MobiDB-lite"/>
    </source>
</evidence>
<sequence length="133" mass="14755">KPTTTTCTTSAPPPTPPPASSSSLLVILLPLASLCVGFLLVLLVLLVKRHHQSKAGKGDDITYSDVQITQLQQQKVKPSRDGLETFSQFLRTEFREESIKFWSACEYRTTDPETKLLSKAKYISPVFMESEAP</sequence>
<dbReference type="InterPro" id="IPR044926">
    <property type="entry name" value="RGS_subdomain_2"/>
</dbReference>
<dbReference type="InterPro" id="IPR016137">
    <property type="entry name" value="RGS"/>
</dbReference>
<reference evidence="4 5" key="1">
    <citation type="submission" date="2021-07" db="EMBL/GenBank/DDBJ databases">
        <authorList>
            <person name="Palmer J.M."/>
        </authorList>
    </citation>
    <scope>NUCLEOTIDE SEQUENCE [LARGE SCALE GENOMIC DNA]</scope>
    <source>
        <strain evidence="4 5">AT_MEX2019</strain>
        <tissue evidence="4">Muscle</tissue>
    </source>
</reference>
<organism evidence="4 5">
    <name type="scientific">Ataeniobius toweri</name>
    <dbReference type="NCBI Taxonomy" id="208326"/>
    <lineage>
        <taxon>Eukaryota</taxon>
        <taxon>Metazoa</taxon>
        <taxon>Chordata</taxon>
        <taxon>Craniata</taxon>
        <taxon>Vertebrata</taxon>
        <taxon>Euteleostomi</taxon>
        <taxon>Actinopterygii</taxon>
        <taxon>Neopterygii</taxon>
        <taxon>Teleostei</taxon>
        <taxon>Neoteleostei</taxon>
        <taxon>Acanthomorphata</taxon>
        <taxon>Ovalentaria</taxon>
        <taxon>Atherinomorphae</taxon>
        <taxon>Cyprinodontiformes</taxon>
        <taxon>Goodeidae</taxon>
        <taxon>Ataeniobius</taxon>
    </lineage>
</organism>
<proteinExistence type="predicted"/>
<comment type="caution">
    <text evidence="4">The sequence shown here is derived from an EMBL/GenBank/DDBJ whole genome shotgun (WGS) entry which is preliminary data.</text>
</comment>
<dbReference type="Gene3D" id="1.10.167.10">
    <property type="entry name" value="Regulator of G-protein Signalling 4, domain 2"/>
    <property type="match status" value="1"/>
</dbReference>
<feature type="region of interest" description="Disordered" evidence="1">
    <location>
        <begin position="1"/>
        <end position="20"/>
    </location>
</feature>
<feature type="domain" description="RGS" evidence="3">
    <location>
        <begin position="82"/>
        <end position="133"/>
    </location>
</feature>
<dbReference type="Pfam" id="PF00615">
    <property type="entry name" value="RGS"/>
    <property type="match status" value="1"/>
</dbReference>
<dbReference type="EMBL" id="JAHUTI010045375">
    <property type="protein sequence ID" value="MED6246904.1"/>
    <property type="molecule type" value="Genomic_DNA"/>
</dbReference>
<keyword evidence="5" id="KW-1185">Reference proteome</keyword>
<keyword evidence="2" id="KW-1133">Transmembrane helix</keyword>
<dbReference type="InterPro" id="IPR036305">
    <property type="entry name" value="RGS_sf"/>
</dbReference>
<feature type="non-terminal residue" evidence="4">
    <location>
        <position position="1"/>
    </location>
</feature>
<feature type="transmembrane region" description="Helical" evidence="2">
    <location>
        <begin position="24"/>
        <end position="47"/>
    </location>
</feature>
<dbReference type="SUPFAM" id="SSF48097">
    <property type="entry name" value="Regulator of G-protein signaling, RGS"/>
    <property type="match status" value="1"/>
</dbReference>
<protein>
    <recommendedName>
        <fullName evidence="3">RGS domain-containing protein</fullName>
    </recommendedName>
</protein>
<dbReference type="PROSITE" id="PS50132">
    <property type="entry name" value="RGS"/>
    <property type="match status" value="1"/>
</dbReference>
<keyword evidence="2" id="KW-0812">Transmembrane</keyword>
<keyword evidence="2" id="KW-0472">Membrane</keyword>
<name>A0ABU7B9J0_9TELE</name>
<accession>A0ABU7B9J0</accession>
<evidence type="ECO:0000313" key="5">
    <source>
        <dbReference type="Proteomes" id="UP001345963"/>
    </source>
</evidence>
<dbReference type="Proteomes" id="UP001345963">
    <property type="component" value="Unassembled WGS sequence"/>
</dbReference>
<evidence type="ECO:0000313" key="4">
    <source>
        <dbReference type="EMBL" id="MED6246904.1"/>
    </source>
</evidence>
<gene>
    <name evidence="4" type="ORF">ATANTOWER_025861</name>
</gene>
<feature type="compositionally biased region" description="Low complexity" evidence="1">
    <location>
        <begin position="1"/>
        <end position="10"/>
    </location>
</feature>
<evidence type="ECO:0000259" key="3">
    <source>
        <dbReference type="PROSITE" id="PS50132"/>
    </source>
</evidence>
<evidence type="ECO:0000256" key="2">
    <source>
        <dbReference type="SAM" id="Phobius"/>
    </source>
</evidence>